<comment type="caution">
    <text evidence="9">Lacks conserved residue(s) required for the propagation of feature annotation.</text>
</comment>
<evidence type="ECO:0000256" key="4">
    <source>
        <dbReference type="ARBA" id="ARBA00022519"/>
    </source>
</evidence>
<comment type="function">
    <text evidence="9">Part of the tripartite ATP-independent periplasmic (TRAP) transport system.</text>
</comment>
<dbReference type="GO" id="GO:0015740">
    <property type="term" value="P:C4-dicarboxylate transport"/>
    <property type="evidence" value="ECO:0007669"/>
    <property type="project" value="TreeGrafter"/>
</dbReference>
<feature type="transmembrane region" description="Helical" evidence="9">
    <location>
        <begin position="85"/>
        <end position="107"/>
    </location>
</feature>
<protein>
    <recommendedName>
        <fullName evidence="9">TRAP transporter small permease protein</fullName>
    </recommendedName>
</protein>
<feature type="transmembrane region" description="Helical" evidence="9">
    <location>
        <begin position="127"/>
        <end position="148"/>
    </location>
</feature>
<dbReference type="EMBL" id="JAMYXC010000079">
    <property type="protein sequence ID" value="MCP1168053.1"/>
    <property type="molecule type" value="Genomic_DNA"/>
</dbReference>
<feature type="transmembrane region" description="Helical" evidence="9">
    <location>
        <begin position="7"/>
        <end position="27"/>
    </location>
</feature>
<dbReference type="PANTHER" id="PTHR35011:SF2">
    <property type="entry name" value="2,3-DIKETO-L-GULONATE TRAP TRANSPORTER SMALL PERMEASE PROTEIN YIAM"/>
    <property type="match status" value="1"/>
</dbReference>
<comment type="caution">
    <text evidence="11">The sequence shown here is derived from an EMBL/GenBank/DDBJ whole genome shotgun (WGS) entry which is preliminary data.</text>
</comment>
<proteinExistence type="inferred from homology"/>
<reference evidence="11" key="1">
    <citation type="submission" date="2022-06" db="EMBL/GenBank/DDBJ databases">
        <title>Limimaricola sediminis sp. nov., isolated from an intertidal sediment.</title>
        <authorList>
            <person name="Shao X."/>
        </authorList>
    </citation>
    <scope>NUCLEOTIDE SEQUENCE</scope>
    <source>
        <strain evidence="11">ASW11-118</strain>
    </source>
</reference>
<keyword evidence="3" id="KW-1003">Cell membrane</keyword>
<evidence type="ECO:0000256" key="5">
    <source>
        <dbReference type="ARBA" id="ARBA00022692"/>
    </source>
</evidence>
<keyword evidence="4 9" id="KW-0997">Cell inner membrane</keyword>
<dbReference type="GO" id="GO:0005886">
    <property type="term" value="C:plasma membrane"/>
    <property type="evidence" value="ECO:0007669"/>
    <property type="project" value="UniProtKB-SubCell"/>
</dbReference>
<evidence type="ECO:0000313" key="11">
    <source>
        <dbReference type="EMBL" id="MCP1168053.1"/>
    </source>
</evidence>
<evidence type="ECO:0000256" key="6">
    <source>
        <dbReference type="ARBA" id="ARBA00022989"/>
    </source>
</evidence>
<dbReference type="Pfam" id="PF04290">
    <property type="entry name" value="DctQ"/>
    <property type="match status" value="1"/>
</dbReference>
<evidence type="ECO:0000256" key="8">
    <source>
        <dbReference type="ARBA" id="ARBA00038436"/>
    </source>
</evidence>
<evidence type="ECO:0000256" key="9">
    <source>
        <dbReference type="RuleBase" id="RU369079"/>
    </source>
</evidence>
<dbReference type="PANTHER" id="PTHR35011">
    <property type="entry name" value="2,3-DIKETO-L-GULONATE TRAP TRANSPORTER SMALL PERMEASE PROTEIN YIAM"/>
    <property type="match status" value="1"/>
</dbReference>
<name>A0A9X2FUW7_9RHOB</name>
<gene>
    <name evidence="11" type="ORF">NHG85_05855</name>
</gene>
<dbReference type="AlphaFoldDB" id="A0A9X2FUW7"/>
<comment type="similarity">
    <text evidence="8 9">Belongs to the TRAP transporter small permease family.</text>
</comment>
<dbReference type="InterPro" id="IPR055348">
    <property type="entry name" value="DctQ"/>
</dbReference>
<accession>A0A9X2FUW7</accession>
<dbReference type="Proteomes" id="UP001139477">
    <property type="component" value="Unassembled WGS sequence"/>
</dbReference>
<dbReference type="GO" id="GO:0022857">
    <property type="term" value="F:transmembrane transporter activity"/>
    <property type="evidence" value="ECO:0007669"/>
    <property type="project" value="UniProtKB-UniRule"/>
</dbReference>
<dbReference type="InterPro" id="IPR007387">
    <property type="entry name" value="TRAP_DctQ"/>
</dbReference>
<evidence type="ECO:0000256" key="1">
    <source>
        <dbReference type="ARBA" id="ARBA00004429"/>
    </source>
</evidence>
<comment type="subcellular location">
    <subcellularLocation>
        <location evidence="1 9">Cell inner membrane</location>
        <topology evidence="1 9">Multi-pass membrane protein</topology>
    </subcellularLocation>
</comment>
<dbReference type="RefSeq" id="WP_253330682.1">
    <property type="nucleotide sequence ID" value="NZ_JAMYXC010000079.1"/>
</dbReference>
<sequence length="167" mass="18059">MQRLQSVFIGLCRLGTGLAFSVLIAAVTVQVVGRSVFNSSPPWTEELTRYALLWMVACATGLSFRTGDLVNVDILTEALPGRWPWWLRLTSAMATLGLSLALIWPAWRYTAIGARQTSPVLGLPMNLIHASVLALLALLAIFSALRLASMLTGASDGRPVPNPDISR</sequence>
<evidence type="ECO:0000256" key="7">
    <source>
        <dbReference type="ARBA" id="ARBA00023136"/>
    </source>
</evidence>
<evidence type="ECO:0000256" key="3">
    <source>
        <dbReference type="ARBA" id="ARBA00022475"/>
    </source>
</evidence>
<evidence type="ECO:0000256" key="2">
    <source>
        <dbReference type="ARBA" id="ARBA00022448"/>
    </source>
</evidence>
<organism evidence="11 12">
    <name type="scientific">Limimaricola litoreus</name>
    <dbReference type="NCBI Taxonomy" id="2955316"/>
    <lineage>
        <taxon>Bacteria</taxon>
        <taxon>Pseudomonadati</taxon>
        <taxon>Pseudomonadota</taxon>
        <taxon>Alphaproteobacteria</taxon>
        <taxon>Rhodobacterales</taxon>
        <taxon>Paracoccaceae</taxon>
        <taxon>Limimaricola</taxon>
    </lineage>
</organism>
<keyword evidence="12" id="KW-1185">Reference proteome</keyword>
<feature type="domain" description="Tripartite ATP-independent periplasmic transporters DctQ component" evidence="10">
    <location>
        <begin position="23"/>
        <end position="151"/>
    </location>
</feature>
<comment type="subunit">
    <text evidence="9">The complex comprises the extracytoplasmic solute receptor protein and the two transmembrane proteins.</text>
</comment>
<evidence type="ECO:0000313" key="12">
    <source>
        <dbReference type="Proteomes" id="UP001139477"/>
    </source>
</evidence>
<keyword evidence="6 9" id="KW-1133">Transmembrane helix</keyword>
<keyword evidence="2 9" id="KW-0813">Transport</keyword>
<evidence type="ECO:0000259" key="10">
    <source>
        <dbReference type="Pfam" id="PF04290"/>
    </source>
</evidence>
<keyword evidence="7 9" id="KW-0472">Membrane</keyword>
<keyword evidence="5 9" id="KW-0812">Transmembrane</keyword>